<gene>
    <name evidence="2" type="ORF">DL89DRAFT_269063</name>
</gene>
<organism evidence="2 3">
    <name type="scientific">Linderina pennispora</name>
    <dbReference type="NCBI Taxonomy" id="61395"/>
    <lineage>
        <taxon>Eukaryota</taxon>
        <taxon>Fungi</taxon>
        <taxon>Fungi incertae sedis</taxon>
        <taxon>Zoopagomycota</taxon>
        <taxon>Kickxellomycotina</taxon>
        <taxon>Kickxellomycetes</taxon>
        <taxon>Kickxellales</taxon>
        <taxon>Kickxellaceae</taxon>
        <taxon>Linderina</taxon>
    </lineage>
</organism>
<dbReference type="Proteomes" id="UP000193922">
    <property type="component" value="Unassembled WGS sequence"/>
</dbReference>
<proteinExistence type="predicted"/>
<feature type="region of interest" description="Disordered" evidence="1">
    <location>
        <begin position="57"/>
        <end position="88"/>
    </location>
</feature>
<dbReference type="RefSeq" id="XP_040741720.1">
    <property type="nucleotide sequence ID" value="XM_040888142.1"/>
</dbReference>
<dbReference type="GeneID" id="63804790"/>
<evidence type="ECO:0000313" key="3">
    <source>
        <dbReference type="Proteomes" id="UP000193922"/>
    </source>
</evidence>
<sequence>MSQSIQQHHLPMCFQLTKSHATEHCFFQPLEHPTHGPAAQPRRHSWAYPRFGKPKWTTAERCPQAEKPSIPNDAGQQDLAWDSQRRAG</sequence>
<reference evidence="2 3" key="1">
    <citation type="submission" date="2016-07" db="EMBL/GenBank/DDBJ databases">
        <title>Pervasive Adenine N6-methylation of Active Genes in Fungi.</title>
        <authorList>
            <consortium name="DOE Joint Genome Institute"/>
            <person name="Mondo S.J."/>
            <person name="Dannebaum R.O."/>
            <person name="Kuo R.C."/>
            <person name="Labutti K."/>
            <person name="Haridas S."/>
            <person name="Kuo A."/>
            <person name="Salamov A."/>
            <person name="Ahrendt S.R."/>
            <person name="Lipzen A."/>
            <person name="Sullivan W."/>
            <person name="Andreopoulos W.B."/>
            <person name="Clum A."/>
            <person name="Lindquist E."/>
            <person name="Daum C."/>
            <person name="Ramamoorthy G.K."/>
            <person name="Gryganskyi A."/>
            <person name="Culley D."/>
            <person name="Magnuson J.K."/>
            <person name="James T.Y."/>
            <person name="O'Malley M.A."/>
            <person name="Stajich J.E."/>
            <person name="Spatafora J.W."/>
            <person name="Visel A."/>
            <person name="Grigoriev I.V."/>
        </authorList>
    </citation>
    <scope>NUCLEOTIDE SEQUENCE [LARGE SCALE GENOMIC DNA]</scope>
    <source>
        <strain evidence="2 3">ATCC 12442</strain>
    </source>
</reference>
<comment type="caution">
    <text evidence="2">The sequence shown here is derived from an EMBL/GenBank/DDBJ whole genome shotgun (WGS) entry which is preliminary data.</text>
</comment>
<protein>
    <submittedName>
        <fullName evidence="2">Uncharacterized protein</fullName>
    </submittedName>
</protein>
<accession>A0A1Y1W3X3</accession>
<name>A0A1Y1W3X3_9FUNG</name>
<keyword evidence="3" id="KW-1185">Reference proteome</keyword>
<dbReference type="AlphaFoldDB" id="A0A1Y1W3X3"/>
<evidence type="ECO:0000313" key="2">
    <source>
        <dbReference type="EMBL" id="ORX67874.1"/>
    </source>
</evidence>
<evidence type="ECO:0000256" key="1">
    <source>
        <dbReference type="SAM" id="MobiDB-lite"/>
    </source>
</evidence>
<dbReference type="EMBL" id="MCFD01000011">
    <property type="protein sequence ID" value="ORX67874.1"/>
    <property type="molecule type" value="Genomic_DNA"/>
</dbReference>